<feature type="binding site" evidence="9">
    <location>
        <position position="32"/>
    </location>
    <ligand>
        <name>Mn(2+)</name>
        <dbReference type="ChEBI" id="CHEBI:29035"/>
        <label>1</label>
    </ligand>
</feature>
<comment type="cofactor">
    <cofactor evidence="9">
        <name>Mn(2+)</name>
        <dbReference type="ChEBI" id="CHEBI:29035"/>
    </cofactor>
</comment>
<feature type="binding site" evidence="9">
    <location>
        <position position="213"/>
    </location>
    <ligand>
        <name>Mn(2+)</name>
        <dbReference type="ChEBI" id="CHEBI:29035"/>
        <label>2</label>
    </ligand>
</feature>
<dbReference type="GO" id="GO:0006071">
    <property type="term" value="P:glycerol metabolic process"/>
    <property type="evidence" value="ECO:0007669"/>
    <property type="project" value="InterPro"/>
</dbReference>
<keyword evidence="3 9" id="KW-0479">Metal-binding</keyword>
<comment type="pathway">
    <text evidence="7">Carbohydrate biosynthesis.</text>
</comment>
<dbReference type="PANTHER" id="PTHR30447">
    <property type="entry name" value="FRUCTOSE-1,6-BISPHOSPHATASE CLASS 2"/>
    <property type="match status" value="1"/>
</dbReference>
<dbReference type="InterPro" id="IPR004464">
    <property type="entry name" value="FBPase_class-2/SBPase"/>
</dbReference>
<feature type="binding site" evidence="9">
    <location>
        <position position="56"/>
    </location>
    <ligand>
        <name>Mn(2+)</name>
        <dbReference type="ChEBI" id="CHEBI:29035"/>
        <label>1</label>
    </ligand>
</feature>
<protein>
    <recommendedName>
        <fullName evidence="8">Fructose-1,6-bisphosphatase</fullName>
    </recommendedName>
</protein>
<dbReference type="GO" id="GO:0005829">
    <property type="term" value="C:cytosol"/>
    <property type="evidence" value="ECO:0007669"/>
    <property type="project" value="TreeGrafter"/>
</dbReference>
<evidence type="ECO:0000256" key="1">
    <source>
        <dbReference type="ARBA" id="ARBA00001273"/>
    </source>
</evidence>
<dbReference type="GO" id="GO:0042132">
    <property type="term" value="F:fructose 1,6-bisphosphate 1-phosphatase activity"/>
    <property type="evidence" value="ECO:0007669"/>
    <property type="project" value="UniProtKB-EC"/>
</dbReference>
<evidence type="ECO:0000313" key="11">
    <source>
        <dbReference type="Proteomes" id="UP000040453"/>
    </source>
</evidence>
<dbReference type="OrthoDB" id="9779353at2"/>
<evidence type="ECO:0000256" key="6">
    <source>
        <dbReference type="ARBA" id="ARBA00023277"/>
    </source>
</evidence>
<reference evidence="10 11" key="1">
    <citation type="submission" date="2014-11" db="EMBL/GenBank/DDBJ databases">
        <authorList>
            <person name="Urmite Genomes Urmite Genomes"/>
        </authorList>
    </citation>
    <scope>NUCLEOTIDE SEQUENCE [LARGE SCALE GENOMIC DNA]</scope>
    <source>
        <strain evidence="10 11">Oc5</strain>
    </source>
</reference>
<keyword evidence="11" id="KW-1185">Reference proteome</keyword>
<dbReference type="RefSeq" id="WP_042530769.1">
    <property type="nucleotide sequence ID" value="NZ_CAXOIH010000021.1"/>
</dbReference>
<dbReference type="Pfam" id="PF03320">
    <property type="entry name" value="FBPase_glpX"/>
    <property type="match status" value="1"/>
</dbReference>
<feature type="binding site" evidence="9">
    <location>
        <position position="84"/>
    </location>
    <ligand>
        <name>Mn(2+)</name>
        <dbReference type="ChEBI" id="CHEBI:29035"/>
        <label>2</label>
    </ligand>
</feature>
<evidence type="ECO:0000256" key="5">
    <source>
        <dbReference type="ARBA" id="ARBA00023211"/>
    </source>
</evidence>
<comment type="catalytic activity">
    <reaction evidence="1">
        <text>beta-D-fructose 1,6-bisphosphate + H2O = beta-D-fructose 6-phosphate + phosphate</text>
        <dbReference type="Rhea" id="RHEA:11064"/>
        <dbReference type="ChEBI" id="CHEBI:15377"/>
        <dbReference type="ChEBI" id="CHEBI:32966"/>
        <dbReference type="ChEBI" id="CHEBI:43474"/>
        <dbReference type="ChEBI" id="CHEBI:57634"/>
        <dbReference type="EC" id="3.1.3.11"/>
    </reaction>
</comment>
<keyword evidence="5 9" id="KW-0464">Manganese</keyword>
<evidence type="ECO:0000313" key="10">
    <source>
        <dbReference type="EMBL" id="CEI81559.1"/>
    </source>
</evidence>
<evidence type="ECO:0000256" key="4">
    <source>
        <dbReference type="ARBA" id="ARBA00022801"/>
    </source>
</evidence>
<sequence>MNQFIQEFLHVTESAALATYPWIGTGNKIEADQAATDSMRTQLNKIHMDGEIVIGEGEIDEAPMLFIGEKVGTGHGKGIDLAVDPIDGTTSTSKGKNNAIAVIAIAKKGTLLHAPDMYMEKIVTGPEAAGKINIDFPLEKNLRIIAEAKGKKLEELKIITQDRERHNHWVEEARALGVRTELFEEGDIIPAISTCIHRQGNADLFIGIGGAPEGVLAAVGVKSLGGEMQARLLPNTDEQWNRCVSMGLARPNEALSHHGLVNTDECAFIATSITSNMLSQGIENNQDVFITHSIVLNGLDKCFRHIATEHPKVTV</sequence>
<dbReference type="NCBIfam" id="TIGR00330">
    <property type="entry name" value="glpX"/>
    <property type="match status" value="1"/>
</dbReference>
<dbReference type="PIRSF" id="PIRSF004532">
    <property type="entry name" value="GlpX"/>
    <property type="match status" value="1"/>
</dbReference>
<evidence type="ECO:0000256" key="2">
    <source>
        <dbReference type="ARBA" id="ARBA00008989"/>
    </source>
</evidence>
<dbReference type="STRING" id="545501.BN997_01392"/>
<dbReference type="PANTHER" id="PTHR30447:SF0">
    <property type="entry name" value="FRUCTOSE-1,6-BISPHOSPHATASE 1 CLASS 2-RELATED"/>
    <property type="match status" value="1"/>
</dbReference>
<evidence type="ECO:0000256" key="8">
    <source>
        <dbReference type="PIRNR" id="PIRNR004532"/>
    </source>
</evidence>
<accession>A0A0A1MP39</accession>
<evidence type="ECO:0000256" key="3">
    <source>
        <dbReference type="ARBA" id="ARBA00022723"/>
    </source>
</evidence>
<name>A0A0A1MP39_9BACI</name>
<dbReference type="GO" id="GO:0046872">
    <property type="term" value="F:metal ion binding"/>
    <property type="evidence" value="ECO:0007669"/>
    <property type="project" value="UniProtKB-KW"/>
</dbReference>
<dbReference type="SUPFAM" id="SSF56655">
    <property type="entry name" value="Carbohydrate phosphatase"/>
    <property type="match status" value="1"/>
</dbReference>
<dbReference type="GO" id="GO:0030388">
    <property type="term" value="P:fructose 1,6-bisphosphate metabolic process"/>
    <property type="evidence" value="ECO:0007669"/>
    <property type="project" value="TreeGrafter"/>
</dbReference>
<dbReference type="Proteomes" id="UP000040453">
    <property type="component" value="Unassembled WGS sequence"/>
</dbReference>
<dbReference type="GO" id="GO:0006094">
    <property type="term" value="P:gluconeogenesis"/>
    <property type="evidence" value="ECO:0007669"/>
    <property type="project" value="InterPro"/>
</dbReference>
<dbReference type="AlphaFoldDB" id="A0A0A1MP39"/>
<feature type="binding site" evidence="9">
    <location>
        <position position="87"/>
    </location>
    <ligand>
        <name>Mn(2+)</name>
        <dbReference type="ChEBI" id="CHEBI:29035"/>
        <label>2</label>
    </ligand>
</feature>
<gene>
    <name evidence="10" type="primary">glpX</name>
    <name evidence="10" type="ORF">BN997_01392</name>
</gene>
<dbReference type="Gene3D" id="3.40.190.90">
    <property type="match status" value="1"/>
</dbReference>
<dbReference type="EMBL" id="CDGG01000001">
    <property type="protein sequence ID" value="CEI81559.1"/>
    <property type="molecule type" value="Genomic_DNA"/>
</dbReference>
<proteinExistence type="inferred from homology"/>
<organism evidence="10 11">
    <name type="scientific">Oceanobacillus oncorhynchi</name>
    <dbReference type="NCBI Taxonomy" id="545501"/>
    <lineage>
        <taxon>Bacteria</taxon>
        <taxon>Bacillati</taxon>
        <taxon>Bacillota</taxon>
        <taxon>Bacilli</taxon>
        <taxon>Bacillales</taxon>
        <taxon>Bacillaceae</taxon>
        <taxon>Oceanobacillus</taxon>
    </lineage>
</organism>
<comment type="similarity">
    <text evidence="2 8">Belongs to the FBPase class 2 family.</text>
</comment>
<dbReference type="CDD" id="cd01516">
    <property type="entry name" value="FBPase_glpX"/>
    <property type="match status" value="1"/>
</dbReference>
<evidence type="ECO:0000256" key="7">
    <source>
        <dbReference type="ARBA" id="ARBA00024331"/>
    </source>
</evidence>
<dbReference type="Gene3D" id="3.30.540.10">
    <property type="entry name" value="Fructose-1,6-Bisphosphatase, subunit A, domain 1"/>
    <property type="match status" value="1"/>
</dbReference>
<keyword evidence="4" id="KW-0378">Hydrolase</keyword>
<evidence type="ECO:0000256" key="9">
    <source>
        <dbReference type="PIRSR" id="PIRSR004532-1"/>
    </source>
</evidence>
<keyword evidence="6 8" id="KW-0119">Carbohydrate metabolism</keyword>